<dbReference type="PANTHER" id="PTHR22803">
    <property type="entry name" value="MANNOSE, PHOSPHOLIPASE, LECTIN RECEPTOR RELATED"/>
    <property type="match status" value="1"/>
</dbReference>
<dbReference type="InterPro" id="IPR016187">
    <property type="entry name" value="CTDL_fold"/>
</dbReference>
<keyword evidence="3" id="KW-1185">Reference proteome</keyword>
<dbReference type="SUPFAM" id="SSF56436">
    <property type="entry name" value="C-type lectin-like"/>
    <property type="match status" value="2"/>
</dbReference>
<name>A0A914D3N5_9BILA</name>
<dbReference type="InterPro" id="IPR001304">
    <property type="entry name" value="C-type_lectin-like"/>
</dbReference>
<feature type="domain" description="C-type lectin" evidence="2">
    <location>
        <begin position="168"/>
        <end position="277"/>
    </location>
</feature>
<feature type="signal peptide" evidence="1">
    <location>
        <begin position="1"/>
        <end position="20"/>
    </location>
</feature>
<dbReference type="SMART" id="SM00034">
    <property type="entry name" value="CLECT"/>
    <property type="match status" value="2"/>
</dbReference>
<dbReference type="CDD" id="cd00037">
    <property type="entry name" value="CLECT"/>
    <property type="match status" value="2"/>
</dbReference>
<protein>
    <submittedName>
        <fullName evidence="4">C-type lectin domain-containing protein</fullName>
    </submittedName>
</protein>
<feature type="chain" id="PRO_5038068899" evidence="1">
    <location>
        <begin position="21"/>
        <end position="305"/>
    </location>
</feature>
<sequence>MFQPPLFFLSFFLFFQSNFASCPSWTKEFNQKCYYFSSPNDTTNFWYTAENKCNCLGGHLISIDNVYENYFITSNSVGTPWIGAIWVSNGINYTWSDGHNITYSNWAAGQPNAYNWCTKLLPNGTWTNESCIGYNNYICQIPPNGLNCPKPQLSNSSFASYWTYFDGKVNNCYKTDPDFYRYLGDINQTCTENNVLSIHSAEEQAVLRDWVKYYGFGKYVFTGLYDPHKNGSWTWLDGTSVDFTAWAPGEPRYPGTLDCAFFGSYKDDFAWVTMGCSDDYFIPVCKRQGKPQNDMSFSDVCSFVP</sequence>
<accession>A0A914D3N5</accession>
<dbReference type="InterPro" id="IPR016186">
    <property type="entry name" value="C-type_lectin-like/link_sf"/>
</dbReference>
<dbReference type="InterPro" id="IPR050111">
    <property type="entry name" value="C-type_lectin/snaclec_domain"/>
</dbReference>
<keyword evidence="1" id="KW-0732">Signal</keyword>
<reference evidence="4" key="1">
    <citation type="submission" date="2022-11" db="UniProtKB">
        <authorList>
            <consortium name="WormBaseParasite"/>
        </authorList>
    </citation>
    <scope>IDENTIFICATION</scope>
</reference>
<proteinExistence type="predicted"/>
<feature type="domain" description="C-type lectin" evidence="2">
    <location>
        <begin position="29"/>
        <end position="140"/>
    </location>
</feature>
<evidence type="ECO:0000313" key="4">
    <source>
        <dbReference type="WBParaSite" id="ACRNAN_scaffold185.g8687.t1"/>
    </source>
</evidence>
<evidence type="ECO:0000256" key="1">
    <source>
        <dbReference type="SAM" id="SignalP"/>
    </source>
</evidence>
<evidence type="ECO:0000259" key="2">
    <source>
        <dbReference type="PROSITE" id="PS50041"/>
    </source>
</evidence>
<dbReference type="Pfam" id="PF00059">
    <property type="entry name" value="Lectin_C"/>
    <property type="match status" value="2"/>
</dbReference>
<dbReference type="AlphaFoldDB" id="A0A914D3N5"/>
<dbReference type="WBParaSite" id="ACRNAN_scaffold185.g8687.t1">
    <property type="protein sequence ID" value="ACRNAN_scaffold185.g8687.t1"/>
    <property type="gene ID" value="ACRNAN_scaffold185.g8687"/>
</dbReference>
<organism evidence="3 4">
    <name type="scientific">Acrobeloides nanus</name>
    <dbReference type="NCBI Taxonomy" id="290746"/>
    <lineage>
        <taxon>Eukaryota</taxon>
        <taxon>Metazoa</taxon>
        <taxon>Ecdysozoa</taxon>
        <taxon>Nematoda</taxon>
        <taxon>Chromadorea</taxon>
        <taxon>Rhabditida</taxon>
        <taxon>Tylenchina</taxon>
        <taxon>Cephalobomorpha</taxon>
        <taxon>Cephaloboidea</taxon>
        <taxon>Cephalobidae</taxon>
        <taxon>Acrobeloides</taxon>
    </lineage>
</organism>
<dbReference type="Gene3D" id="3.10.100.10">
    <property type="entry name" value="Mannose-Binding Protein A, subunit A"/>
    <property type="match status" value="2"/>
</dbReference>
<dbReference type="PROSITE" id="PS50041">
    <property type="entry name" value="C_TYPE_LECTIN_2"/>
    <property type="match status" value="2"/>
</dbReference>
<evidence type="ECO:0000313" key="3">
    <source>
        <dbReference type="Proteomes" id="UP000887540"/>
    </source>
</evidence>
<dbReference type="Proteomes" id="UP000887540">
    <property type="component" value="Unplaced"/>
</dbReference>